<dbReference type="AlphaFoldDB" id="A0A917C4Z7"/>
<sequence>MRNRYHAALSSHYTGIAQGTQQSNDWYNHIGIRQRSALNTIQEHSQYQYPDKTIAALNYGFWMHLYDCRTDVHDNNINWDTIFPNIIIGHRQTAPNPNYWKRRAHQDIFFGRVYAINQLRNRIAHHEPVWKFGPLMEEKRQRRNIVINQVLPAPNTVTEMMQRLNDTHNKGIELLSWFSPSRADDYLRSQSYMEFQRLASLKAIEAYKEMPSKKSYALSYFRKRMNRIMKNQEAVQIYQNGDYKGTFFPF</sequence>
<name>A0A917C4Z7_9PROT</name>
<protein>
    <recommendedName>
        <fullName evidence="3">Abi-like protein</fullName>
    </recommendedName>
</protein>
<evidence type="ECO:0000313" key="2">
    <source>
        <dbReference type="Proteomes" id="UP000632498"/>
    </source>
</evidence>
<keyword evidence="2" id="KW-1185">Reference proteome</keyword>
<comment type="caution">
    <text evidence="1">The sequence shown here is derived from an EMBL/GenBank/DDBJ whole genome shotgun (WGS) entry which is preliminary data.</text>
</comment>
<evidence type="ECO:0008006" key="3">
    <source>
        <dbReference type="Google" id="ProtNLM"/>
    </source>
</evidence>
<reference evidence="1" key="1">
    <citation type="journal article" date="2014" name="Int. J. Syst. Evol. Microbiol.">
        <title>Complete genome sequence of Corynebacterium casei LMG S-19264T (=DSM 44701T), isolated from a smear-ripened cheese.</title>
        <authorList>
            <consortium name="US DOE Joint Genome Institute (JGI-PGF)"/>
            <person name="Walter F."/>
            <person name="Albersmeier A."/>
            <person name="Kalinowski J."/>
            <person name="Ruckert C."/>
        </authorList>
    </citation>
    <scope>NUCLEOTIDE SEQUENCE</scope>
    <source>
        <strain evidence="1">CGMCC 1.15254</strain>
    </source>
</reference>
<evidence type="ECO:0000313" key="1">
    <source>
        <dbReference type="EMBL" id="GGF69249.1"/>
    </source>
</evidence>
<gene>
    <name evidence="1" type="ORF">GCM10011332_24290</name>
</gene>
<organism evidence="1 2">
    <name type="scientific">Terasakiella brassicae</name>
    <dbReference type="NCBI Taxonomy" id="1634917"/>
    <lineage>
        <taxon>Bacteria</taxon>
        <taxon>Pseudomonadati</taxon>
        <taxon>Pseudomonadota</taxon>
        <taxon>Alphaproteobacteria</taxon>
        <taxon>Rhodospirillales</taxon>
        <taxon>Terasakiellaceae</taxon>
        <taxon>Terasakiella</taxon>
    </lineage>
</organism>
<dbReference type="EMBL" id="BMHV01000018">
    <property type="protein sequence ID" value="GGF69249.1"/>
    <property type="molecule type" value="Genomic_DNA"/>
</dbReference>
<reference evidence="1" key="2">
    <citation type="submission" date="2020-09" db="EMBL/GenBank/DDBJ databases">
        <authorList>
            <person name="Sun Q."/>
            <person name="Zhou Y."/>
        </authorList>
    </citation>
    <scope>NUCLEOTIDE SEQUENCE</scope>
    <source>
        <strain evidence="1">CGMCC 1.15254</strain>
    </source>
</reference>
<proteinExistence type="predicted"/>
<dbReference type="Proteomes" id="UP000632498">
    <property type="component" value="Unassembled WGS sequence"/>
</dbReference>
<accession>A0A917C4Z7</accession>